<evidence type="ECO:0000256" key="1">
    <source>
        <dbReference type="SAM" id="MobiDB-lite"/>
    </source>
</evidence>
<keyword evidence="3" id="KW-1185">Reference proteome</keyword>
<proteinExistence type="predicted"/>
<dbReference type="Proteomes" id="UP000245926">
    <property type="component" value="Chromosome"/>
</dbReference>
<reference evidence="3" key="1">
    <citation type="submission" date="2018-05" db="EMBL/GenBank/DDBJ databases">
        <title>Complete Genome Sequence of Methylobacterium sp. 17SD2-17.</title>
        <authorList>
            <person name="Srinivasan S."/>
        </authorList>
    </citation>
    <scope>NUCLEOTIDE SEQUENCE [LARGE SCALE GENOMIC DNA]</scope>
    <source>
        <strain evidence="3">17SD2-17</strain>
    </source>
</reference>
<dbReference type="OrthoDB" id="9800680at2"/>
<evidence type="ECO:0000313" key="2">
    <source>
        <dbReference type="EMBL" id="AWN39894.1"/>
    </source>
</evidence>
<dbReference type="SUPFAM" id="SSF51182">
    <property type="entry name" value="RmlC-like cupins"/>
    <property type="match status" value="1"/>
</dbReference>
<dbReference type="AlphaFoldDB" id="A0A2U8W1D1"/>
<dbReference type="InterPro" id="IPR011051">
    <property type="entry name" value="RmlC_Cupin_sf"/>
</dbReference>
<accession>A0A2U8W1D1</accession>
<evidence type="ECO:0000313" key="3">
    <source>
        <dbReference type="Proteomes" id="UP000245926"/>
    </source>
</evidence>
<name>A0A2U8W1D1_9HYPH</name>
<dbReference type="EMBL" id="CP029550">
    <property type="protein sequence ID" value="AWN39894.1"/>
    <property type="molecule type" value="Genomic_DNA"/>
</dbReference>
<dbReference type="Gene3D" id="2.60.120.10">
    <property type="entry name" value="Jelly Rolls"/>
    <property type="match status" value="1"/>
</dbReference>
<dbReference type="KEGG" id="mets:DK389_04270"/>
<feature type="region of interest" description="Disordered" evidence="1">
    <location>
        <begin position="1"/>
        <end position="27"/>
    </location>
</feature>
<organism evidence="2 3">
    <name type="scientific">Methylobacterium durans</name>
    <dbReference type="NCBI Taxonomy" id="2202825"/>
    <lineage>
        <taxon>Bacteria</taxon>
        <taxon>Pseudomonadati</taxon>
        <taxon>Pseudomonadota</taxon>
        <taxon>Alphaproteobacteria</taxon>
        <taxon>Hyphomicrobiales</taxon>
        <taxon>Methylobacteriaceae</taxon>
        <taxon>Methylobacterium</taxon>
    </lineage>
</organism>
<protein>
    <submittedName>
        <fullName evidence="2">Uncharacterized protein</fullName>
    </submittedName>
</protein>
<gene>
    <name evidence="2" type="ORF">DK389_04270</name>
</gene>
<dbReference type="InterPro" id="IPR014710">
    <property type="entry name" value="RmlC-like_jellyroll"/>
</dbReference>
<sequence>MRGVAAHDTALSAGRGDGRSREEEADEQVIACDIPAVRRIVPKRHGDDRGWFSETYRADVLAASGIDIAFRWRAWRRSPTYRASSAASS</sequence>